<gene>
    <name evidence="2" type="ORF">BDK51DRAFT_42393</name>
</gene>
<feature type="transmembrane region" description="Helical" evidence="1">
    <location>
        <begin position="81"/>
        <end position="99"/>
    </location>
</feature>
<dbReference type="InterPro" id="IPR036259">
    <property type="entry name" value="MFS_trans_sf"/>
</dbReference>
<evidence type="ECO:0000256" key="1">
    <source>
        <dbReference type="SAM" id="Phobius"/>
    </source>
</evidence>
<evidence type="ECO:0008006" key="4">
    <source>
        <dbReference type="Google" id="ProtNLM"/>
    </source>
</evidence>
<organism evidence="2 3">
    <name type="scientific">Blyttiomyces helicus</name>
    <dbReference type="NCBI Taxonomy" id="388810"/>
    <lineage>
        <taxon>Eukaryota</taxon>
        <taxon>Fungi</taxon>
        <taxon>Fungi incertae sedis</taxon>
        <taxon>Chytridiomycota</taxon>
        <taxon>Chytridiomycota incertae sedis</taxon>
        <taxon>Chytridiomycetes</taxon>
        <taxon>Chytridiomycetes incertae sedis</taxon>
        <taxon>Blyttiomyces</taxon>
    </lineage>
</organism>
<name>A0A4P9WJ38_9FUNG</name>
<proteinExistence type="predicted"/>
<keyword evidence="3" id="KW-1185">Reference proteome</keyword>
<feature type="transmembrane region" description="Helical" evidence="1">
    <location>
        <begin position="20"/>
        <end position="37"/>
    </location>
</feature>
<keyword evidence="1" id="KW-0472">Membrane</keyword>
<reference evidence="3" key="1">
    <citation type="journal article" date="2018" name="Nat. Microbiol.">
        <title>Leveraging single-cell genomics to expand the fungal tree of life.</title>
        <authorList>
            <person name="Ahrendt S.R."/>
            <person name="Quandt C.A."/>
            <person name="Ciobanu D."/>
            <person name="Clum A."/>
            <person name="Salamov A."/>
            <person name="Andreopoulos B."/>
            <person name="Cheng J.F."/>
            <person name="Woyke T."/>
            <person name="Pelin A."/>
            <person name="Henrissat B."/>
            <person name="Reynolds N.K."/>
            <person name="Benny G.L."/>
            <person name="Smith M.E."/>
            <person name="James T.Y."/>
            <person name="Grigoriev I.V."/>
        </authorList>
    </citation>
    <scope>NUCLEOTIDE SEQUENCE [LARGE SCALE GENOMIC DNA]</scope>
</reference>
<dbReference type="Proteomes" id="UP000269721">
    <property type="component" value="Unassembled WGS sequence"/>
</dbReference>
<dbReference type="SUPFAM" id="SSF103473">
    <property type="entry name" value="MFS general substrate transporter"/>
    <property type="match status" value="1"/>
</dbReference>
<accession>A0A4P9WJ38</accession>
<evidence type="ECO:0000313" key="2">
    <source>
        <dbReference type="EMBL" id="RKO91488.1"/>
    </source>
</evidence>
<keyword evidence="1" id="KW-1133">Transmembrane helix</keyword>
<keyword evidence="1" id="KW-0812">Transmembrane</keyword>
<feature type="transmembrane region" description="Helical" evidence="1">
    <location>
        <begin position="143"/>
        <end position="164"/>
    </location>
</feature>
<evidence type="ECO:0000313" key="3">
    <source>
        <dbReference type="Proteomes" id="UP000269721"/>
    </source>
</evidence>
<protein>
    <recommendedName>
        <fullName evidence="4">Major facilitator superfamily domain-containing protein</fullName>
    </recommendedName>
</protein>
<sequence length="171" mass="18385">MHSDWFNEQAWRWSCGICSTVSTIALALCDIISALIAEKLQSGVPGAGRRSSKWSKPTLLLSNLLAVDFMMPYAVVKPFVATFLVGISSSLSAAANWASIQHLFGARQLGITYEIFSVIGNIAQALEPLVVGGLLTSSPPDDHVAMTFFVLHSAVAFGMILGIVRWNCKNG</sequence>
<dbReference type="Gene3D" id="1.20.1250.20">
    <property type="entry name" value="MFS general substrate transporter like domains"/>
    <property type="match status" value="1"/>
</dbReference>
<dbReference type="EMBL" id="KZ995044">
    <property type="protein sequence ID" value="RKO91488.1"/>
    <property type="molecule type" value="Genomic_DNA"/>
</dbReference>
<dbReference type="AlphaFoldDB" id="A0A4P9WJ38"/>
<feature type="transmembrane region" description="Helical" evidence="1">
    <location>
        <begin position="111"/>
        <end position="131"/>
    </location>
</feature>